<protein>
    <recommendedName>
        <fullName evidence="1">Reverse transcriptase zinc-binding domain-containing protein</fullName>
    </recommendedName>
</protein>
<evidence type="ECO:0000313" key="3">
    <source>
        <dbReference type="Proteomes" id="UP000825729"/>
    </source>
</evidence>
<dbReference type="Pfam" id="PF13966">
    <property type="entry name" value="zf-RVT"/>
    <property type="match status" value="1"/>
</dbReference>
<proteinExistence type="predicted"/>
<dbReference type="Proteomes" id="UP000825729">
    <property type="component" value="Unassembled WGS sequence"/>
</dbReference>
<dbReference type="EMBL" id="JAINDJ010000003">
    <property type="protein sequence ID" value="KAG9452343.1"/>
    <property type="molecule type" value="Genomic_DNA"/>
</dbReference>
<dbReference type="AlphaFoldDB" id="A0AAV7EYE1"/>
<evidence type="ECO:0000313" key="2">
    <source>
        <dbReference type="EMBL" id="KAG9452343.1"/>
    </source>
</evidence>
<keyword evidence="3" id="KW-1185">Reference proteome</keyword>
<sequence>MEPNIRYHVRSGTQVRLWQDCWMRESLLSSLFPSLFSVAGDQLITMSKANAKQRNNWNLNFRRHLADNEATEAATLIQLLESTYIAENGSDEVVWKPCTSATHPNTTAIRRNATANEAWKLVASKRVQHLIWTAVNRKNLTCDELKKRGQVIINNMCRLCGDKLETCRHMLLHCKYNKCVWAAIPQTRAPSTRLSNSGRGVFCPFVRNMRAFENKSSGKQSLTGKCIKGNPGQARIGGIFKDHLGRTLLTYSQDLLKFGGPLWIEDGSSLVIGWGSKGPIHGS</sequence>
<dbReference type="InterPro" id="IPR026960">
    <property type="entry name" value="RVT-Znf"/>
</dbReference>
<reference evidence="2 3" key="1">
    <citation type="submission" date="2021-07" db="EMBL/GenBank/DDBJ databases">
        <title>The Aristolochia fimbriata genome: insights into angiosperm evolution, floral development and chemical biosynthesis.</title>
        <authorList>
            <person name="Jiao Y."/>
        </authorList>
    </citation>
    <scope>NUCLEOTIDE SEQUENCE [LARGE SCALE GENOMIC DNA]</scope>
    <source>
        <strain evidence="2">IBCAS-2021</strain>
        <tissue evidence="2">Leaf</tissue>
    </source>
</reference>
<accession>A0AAV7EYE1</accession>
<organism evidence="2 3">
    <name type="scientific">Aristolochia fimbriata</name>
    <name type="common">White veined hardy Dutchman's pipe vine</name>
    <dbReference type="NCBI Taxonomy" id="158543"/>
    <lineage>
        <taxon>Eukaryota</taxon>
        <taxon>Viridiplantae</taxon>
        <taxon>Streptophyta</taxon>
        <taxon>Embryophyta</taxon>
        <taxon>Tracheophyta</taxon>
        <taxon>Spermatophyta</taxon>
        <taxon>Magnoliopsida</taxon>
        <taxon>Magnoliidae</taxon>
        <taxon>Piperales</taxon>
        <taxon>Aristolochiaceae</taxon>
        <taxon>Aristolochia</taxon>
    </lineage>
</organism>
<feature type="domain" description="Reverse transcriptase zinc-binding" evidence="1">
    <location>
        <begin position="111"/>
        <end position="181"/>
    </location>
</feature>
<name>A0AAV7EYE1_ARIFI</name>
<gene>
    <name evidence="2" type="ORF">H6P81_005247</name>
</gene>
<evidence type="ECO:0000259" key="1">
    <source>
        <dbReference type="Pfam" id="PF13966"/>
    </source>
</evidence>
<comment type="caution">
    <text evidence="2">The sequence shown here is derived from an EMBL/GenBank/DDBJ whole genome shotgun (WGS) entry which is preliminary data.</text>
</comment>